<dbReference type="Gene3D" id="3.30.565.10">
    <property type="entry name" value="Histidine kinase-like ATPase, C-terminal domain"/>
    <property type="match status" value="1"/>
</dbReference>
<feature type="domain" description="Histidine kinase/HSP90-like ATPase" evidence="5">
    <location>
        <begin position="307"/>
        <end position="400"/>
    </location>
</feature>
<feature type="transmembrane region" description="Helical" evidence="4">
    <location>
        <begin position="117"/>
        <end position="140"/>
    </location>
</feature>
<dbReference type="EMBL" id="BJMN01000013">
    <property type="protein sequence ID" value="GEB56703.1"/>
    <property type="molecule type" value="Genomic_DNA"/>
</dbReference>
<evidence type="ECO:0000259" key="6">
    <source>
        <dbReference type="Pfam" id="PF07730"/>
    </source>
</evidence>
<dbReference type="NCBIfam" id="NF047322">
    <property type="entry name" value="HK_morpho_MacS"/>
    <property type="match status" value="1"/>
</dbReference>
<keyword evidence="4" id="KW-0812">Transmembrane</keyword>
<organism evidence="8 9">
    <name type="scientific">Streptomyces gardneri</name>
    <dbReference type="NCBI Taxonomy" id="66892"/>
    <lineage>
        <taxon>Bacteria</taxon>
        <taxon>Bacillati</taxon>
        <taxon>Actinomycetota</taxon>
        <taxon>Actinomycetes</taxon>
        <taxon>Kitasatosporales</taxon>
        <taxon>Streptomycetaceae</taxon>
        <taxon>Streptomyces</taxon>
    </lineage>
</organism>
<keyword evidence="9" id="KW-1185">Reference proteome</keyword>
<dbReference type="InterPro" id="IPR011712">
    <property type="entry name" value="Sig_transdc_His_kin_sub3_dim/P"/>
</dbReference>
<keyword evidence="2 8" id="KW-0418">Kinase</keyword>
<dbReference type="GO" id="GO:0016020">
    <property type="term" value="C:membrane"/>
    <property type="evidence" value="ECO:0007669"/>
    <property type="project" value="InterPro"/>
</dbReference>
<dbReference type="GO" id="GO:0000155">
    <property type="term" value="F:phosphorelay sensor kinase activity"/>
    <property type="evidence" value="ECO:0007669"/>
    <property type="project" value="InterPro"/>
</dbReference>
<dbReference type="Pfam" id="PF07730">
    <property type="entry name" value="HisKA_3"/>
    <property type="match status" value="1"/>
</dbReference>
<keyword evidence="1" id="KW-0808">Transferase</keyword>
<dbReference type="Proteomes" id="UP000315226">
    <property type="component" value="Unassembled WGS sequence"/>
</dbReference>
<feature type="domain" description="DUF5931" evidence="7">
    <location>
        <begin position="8"/>
        <end position="181"/>
    </location>
</feature>
<feature type="transmembrane region" description="Helical" evidence="4">
    <location>
        <begin position="79"/>
        <end position="97"/>
    </location>
</feature>
<dbReference type="InterPro" id="IPR036890">
    <property type="entry name" value="HATPase_C_sf"/>
</dbReference>
<feature type="transmembrane region" description="Helical" evidence="4">
    <location>
        <begin position="152"/>
        <end position="170"/>
    </location>
</feature>
<dbReference type="InterPro" id="IPR045975">
    <property type="entry name" value="DUF5931"/>
</dbReference>
<dbReference type="Pfam" id="PF02518">
    <property type="entry name" value="HATPase_c"/>
    <property type="match status" value="1"/>
</dbReference>
<keyword evidence="4" id="KW-0472">Membrane</keyword>
<evidence type="ECO:0000256" key="3">
    <source>
        <dbReference type="ARBA" id="ARBA00023012"/>
    </source>
</evidence>
<evidence type="ECO:0000313" key="9">
    <source>
        <dbReference type="Proteomes" id="UP000315226"/>
    </source>
</evidence>
<dbReference type="AlphaFoldDB" id="A0A4Y3RJ34"/>
<dbReference type="PANTHER" id="PTHR24421">
    <property type="entry name" value="NITRATE/NITRITE SENSOR PROTEIN NARX-RELATED"/>
    <property type="match status" value="1"/>
</dbReference>
<dbReference type="InterPro" id="IPR050482">
    <property type="entry name" value="Sensor_HK_TwoCompSys"/>
</dbReference>
<protein>
    <submittedName>
        <fullName evidence="8">Histidine kinase</fullName>
    </submittedName>
</protein>
<reference evidence="8 9" key="1">
    <citation type="submission" date="2019-06" db="EMBL/GenBank/DDBJ databases">
        <title>Whole genome shotgun sequence of Streptomyces gardneri NBRC 12865.</title>
        <authorList>
            <person name="Hosoyama A."/>
            <person name="Uohara A."/>
            <person name="Ohji S."/>
            <person name="Ichikawa N."/>
        </authorList>
    </citation>
    <scope>NUCLEOTIDE SEQUENCE [LARGE SCALE GENOMIC DNA]</scope>
    <source>
        <strain evidence="8 9">NBRC 12865</strain>
    </source>
</reference>
<keyword evidence="4" id="KW-1133">Transmembrane helix</keyword>
<gene>
    <name evidence="8" type="ORF">SGA01_23080</name>
</gene>
<dbReference type="SUPFAM" id="SSF55874">
    <property type="entry name" value="ATPase domain of HSP90 chaperone/DNA topoisomerase II/histidine kinase"/>
    <property type="match status" value="1"/>
</dbReference>
<accession>A0A4Y3RJ34</accession>
<evidence type="ECO:0000313" key="8">
    <source>
        <dbReference type="EMBL" id="GEB56703.1"/>
    </source>
</evidence>
<sequence length="407" mass="43679">MGEMAKRERVVRMSVEQPLWRALTGYRVLTMIYAVLLFAFGRQQYERPWIAVAYLAVMCVWTLATLPKVANAASCTKRFLGVDLTIALVGILLTPLADAQAQSVDHATLPTIWTAGSVLAFAIKGGWRWAGVASSLVAVANLVERGHPSRDTLHNVLLVWVASIAIGYVVEVARASERTLARALEIEAATRERERLARDIHDSVLQVLAMVQRRGTAMGGEAAEIARMAGEQEVALRTLVAGGLTRPSLVSEDESEGAVVRVVDVDDEPDDDTPVDLRLLLAPRAGAKVTLSEPGAPVMLPPPAARELAAAVGAALDNVRVHAGEEAQAWILVEDWTDEVIVTVRDDGPGIPEGRLAEAWGEGRMGVALSIRGRLRDLGGSAELISVPGQGTEVELKVPRGKAGQER</sequence>
<proteinExistence type="predicted"/>
<dbReference type="InterPro" id="IPR003594">
    <property type="entry name" value="HATPase_dom"/>
</dbReference>
<evidence type="ECO:0000256" key="1">
    <source>
        <dbReference type="ARBA" id="ARBA00022679"/>
    </source>
</evidence>
<feature type="transmembrane region" description="Helical" evidence="4">
    <location>
        <begin position="20"/>
        <end position="41"/>
    </location>
</feature>
<evidence type="ECO:0000256" key="2">
    <source>
        <dbReference type="ARBA" id="ARBA00022777"/>
    </source>
</evidence>
<feature type="domain" description="Signal transduction histidine kinase subgroup 3 dimerisation and phosphoacceptor" evidence="6">
    <location>
        <begin position="192"/>
        <end position="239"/>
    </location>
</feature>
<evidence type="ECO:0000259" key="5">
    <source>
        <dbReference type="Pfam" id="PF02518"/>
    </source>
</evidence>
<name>A0A4Y3RJ34_9ACTN</name>
<evidence type="ECO:0000256" key="4">
    <source>
        <dbReference type="SAM" id="Phobius"/>
    </source>
</evidence>
<dbReference type="GO" id="GO:0046983">
    <property type="term" value="F:protein dimerization activity"/>
    <property type="evidence" value="ECO:0007669"/>
    <property type="project" value="InterPro"/>
</dbReference>
<dbReference type="Gene3D" id="1.20.5.1930">
    <property type="match status" value="1"/>
</dbReference>
<dbReference type="PANTHER" id="PTHR24421:SF61">
    <property type="entry name" value="OXYGEN SENSOR HISTIDINE KINASE NREB"/>
    <property type="match status" value="1"/>
</dbReference>
<comment type="caution">
    <text evidence="8">The sequence shown here is derived from an EMBL/GenBank/DDBJ whole genome shotgun (WGS) entry which is preliminary data.</text>
</comment>
<evidence type="ECO:0000259" key="7">
    <source>
        <dbReference type="Pfam" id="PF19354"/>
    </source>
</evidence>
<keyword evidence="3" id="KW-0902">Two-component regulatory system</keyword>
<dbReference type="Pfam" id="PF19354">
    <property type="entry name" value="DUF5931"/>
    <property type="match status" value="1"/>
</dbReference>
<feature type="transmembrane region" description="Helical" evidence="4">
    <location>
        <begin position="47"/>
        <end position="67"/>
    </location>
</feature>